<evidence type="ECO:0000256" key="2">
    <source>
        <dbReference type="ARBA" id="ARBA00007165"/>
    </source>
</evidence>
<comment type="subcellular location">
    <subcellularLocation>
        <location evidence="6">Cell membrane</location>
        <topology evidence="6">Multi-pass membrane protein</topology>
    </subcellularLocation>
    <subcellularLocation>
        <location evidence="1">Membrane</location>
    </subcellularLocation>
</comment>
<dbReference type="RefSeq" id="WP_196195909.1">
    <property type="nucleotide sequence ID" value="NZ_JADPRT010000009.1"/>
</dbReference>
<protein>
    <recommendedName>
        <fullName evidence="6">SURF1-like protein</fullName>
    </recommendedName>
</protein>
<dbReference type="PROSITE" id="PS50895">
    <property type="entry name" value="SURF1"/>
    <property type="match status" value="1"/>
</dbReference>
<dbReference type="CDD" id="cd06662">
    <property type="entry name" value="SURF1"/>
    <property type="match status" value="1"/>
</dbReference>
<accession>A0A931FHJ6</accession>
<evidence type="ECO:0000256" key="1">
    <source>
        <dbReference type="ARBA" id="ARBA00004370"/>
    </source>
</evidence>
<dbReference type="Proteomes" id="UP000657385">
    <property type="component" value="Unassembled WGS sequence"/>
</dbReference>
<reference evidence="7" key="1">
    <citation type="submission" date="2020-11" db="EMBL/GenBank/DDBJ databases">
        <title>Isolation and identification of active actinomycetes.</title>
        <authorList>
            <person name="Yu B."/>
        </authorList>
    </citation>
    <scope>NUCLEOTIDE SEQUENCE</scope>
    <source>
        <strain evidence="7">NEAU-YB345</strain>
    </source>
</reference>
<keyword evidence="6" id="KW-1003">Cell membrane</keyword>
<comment type="similarity">
    <text evidence="2 6">Belongs to the SURF1 family.</text>
</comment>
<dbReference type="PANTHER" id="PTHR23427:SF2">
    <property type="entry name" value="SURFEIT LOCUS PROTEIN 1"/>
    <property type="match status" value="1"/>
</dbReference>
<evidence type="ECO:0000256" key="6">
    <source>
        <dbReference type="RuleBase" id="RU363076"/>
    </source>
</evidence>
<organism evidence="7 8">
    <name type="scientific">Streptacidiphilus fuscans</name>
    <dbReference type="NCBI Taxonomy" id="2789292"/>
    <lineage>
        <taxon>Bacteria</taxon>
        <taxon>Bacillati</taxon>
        <taxon>Actinomycetota</taxon>
        <taxon>Actinomycetes</taxon>
        <taxon>Kitasatosporales</taxon>
        <taxon>Streptomycetaceae</taxon>
        <taxon>Streptacidiphilus</taxon>
    </lineage>
</organism>
<dbReference type="PANTHER" id="PTHR23427">
    <property type="entry name" value="SURFEIT LOCUS PROTEIN"/>
    <property type="match status" value="1"/>
</dbReference>
<evidence type="ECO:0000313" key="8">
    <source>
        <dbReference type="Proteomes" id="UP000657385"/>
    </source>
</evidence>
<feature type="transmembrane region" description="Helical" evidence="6">
    <location>
        <begin position="230"/>
        <end position="251"/>
    </location>
</feature>
<dbReference type="InterPro" id="IPR045214">
    <property type="entry name" value="Surf1/Surf4"/>
</dbReference>
<dbReference type="GO" id="GO:0005886">
    <property type="term" value="C:plasma membrane"/>
    <property type="evidence" value="ECO:0007669"/>
    <property type="project" value="UniProtKB-SubCell"/>
</dbReference>
<evidence type="ECO:0000256" key="4">
    <source>
        <dbReference type="ARBA" id="ARBA00022989"/>
    </source>
</evidence>
<keyword evidence="3 6" id="KW-0812">Transmembrane</keyword>
<gene>
    <name evidence="7" type="ORF">I2501_22255</name>
</gene>
<dbReference type="InterPro" id="IPR002994">
    <property type="entry name" value="Surf1/Shy1"/>
</dbReference>
<sequence>MYRFLLTPRWLGLTLLALVAVPVCILLGMWQFSRFELHSHAQKQQAALASADAAPSALAPMIASGDRNGVGNDAGLRVSFTGTYDAAHQFVVPQRQLNGRNGSLILTPLKLDASSAGSATYVPVVRGWLPGTPAHAPAAPTGTVSVTGRLQAAETEDSTGAISSGTLPSGELGMISPTTLVNVLPYTVWNGWVSLDAGVSGTAGLTALPVSQTAASDTGSSLSLSAIQNLGYVGQWFVFAGFVVFMWFRFVRREAEQIRDRELGLS</sequence>
<feature type="transmembrane region" description="Helical" evidence="6">
    <location>
        <begin position="12"/>
        <end position="32"/>
    </location>
</feature>
<keyword evidence="5 6" id="KW-0472">Membrane</keyword>
<proteinExistence type="inferred from homology"/>
<dbReference type="AlphaFoldDB" id="A0A931FHJ6"/>
<dbReference type="EMBL" id="JADPRT010000009">
    <property type="protein sequence ID" value="MBF9070744.1"/>
    <property type="molecule type" value="Genomic_DNA"/>
</dbReference>
<keyword evidence="8" id="KW-1185">Reference proteome</keyword>
<dbReference type="Pfam" id="PF02104">
    <property type="entry name" value="SURF1"/>
    <property type="match status" value="1"/>
</dbReference>
<comment type="caution">
    <text evidence="7">The sequence shown here is derived from an EMBL/GenBank/DDBJ whole genome shotgun (WGS) entry which is preliminary data.</text>
</comment>
<name>A0A931FHJ6_9ACTN</name>
<evidence type="ECO:0000256" key="3">
    <source>
        <dbReference type="ARBA" id="ARBA00022692"/>
    </source>
</evidence>
<evidence type="ECO:0000256" key="5">
    <source>
        <dbReference type="ARBA" id="ARBA00023136"/>
    </source>
</evidence>
<evidence type="ECO:0000313" key="7">
    <source>
        <dbReference type="EMBL" id="MBF9070744.1"/>
    </source>
</evidence>
<keyword evidence="4 6" id="KW-1133">Transmembrane helix</keyword>